<evidence type="ECO:0000313" key="5">
    <source>
        <dbReference type="Proteomes" id="UP000243342"/>
    </source>
</evidence>
<feature type="compositionally biased region" description="Low complexity" evidence="2">
    <location>
        <begin position="117"/>
        <end position="134"/>
    </location>
</feature>
<dbReference type="Proteomes" id="UP000243342">
    <property type="component" value="Unassembled WGS sequence"/>
</dbReference>
<dbReference type="PROSITE" id="PS50006">
    <property type="entry name" value="FHA_DOMAIN"/>
    <property type="match status" value="1"/>
</dbReference>
<comment type="caution">
    <text evidence="4">The sequence shown here is derived from an EMBL/GenBank/DDBJ whole genome shotgun (WGS) entry which is preliminary data.</text>
</comment>
<evidence type="ECO:0000259" key="3">
    <source>
        <dbReference type="PROSITE" id="PS50006"/>
    </source>
</evidence>
<dbReference type="OrthoDB" id="5111283at2"/>
<protein>
    <recommendedName>
        <fullName evidence="3">FHA domain-containing protein</fullName>
    </recommendedName>
</protein>
<keyword evidence="5" id="KW-1185">Reference proteome</keyword>
<dbReference type="RefSeq" id="WP_071657573.1">
    <property type="nucleotide sequence ID" value="NZ_MLCF01000091.1"/>
</dbReference>
<organism evidence="4 5">
    <name type="scientific">Mangrovactinospora gilvigrisea</name>
    <dbReference type="NCBI Taxonomy" id="1428644"/>
    <lineage>
        <taxon>Bacteria</taxon>
        <taxon>Bacillati</taxon>
        <taxon>Actinomycetota</taxon>
        <taxon>Actinomycetes</taxon>
        <taxon>Kitasatosporales</taxon>
        <taxon>Streptomycetaceae</taxon>
        <taxon>Mangrovactinospora</taxon>
    </lineage>
</organism>
<dbReference type="Pfam" id="PF00498">
    <property type="entry name" value="FHA"/>
    <property type="match status" value="1"/>
</dbReference>
<dbReference type="Gene3D" id="2.60.200.20">
    <property type="match status" value="1"/>
</dbReference>
<reference evidence="4 5" key="1">
    <citation type="submission" date="2016-10" db="EMBL/GenBank/DDBJ databases">
        <title>Genome sequence of Streptomyces gilvigriseus MUSC 26.</title>
        <authorList>
            <person name="Lee L.-H."/>
            <person name="Ser H.-L."/>
        </authorList>
    </citation>
    <scope>NUCLEOTIDE SEQUENCE [LARGE SCALE GENOMIC DNA]</scope>
    <source>
        <strain evidence="4 5">MUSC 26</strain>
    </source>
</reference>
<dbReference type="AlphaFoldDB" id="A0A1J7C4J9"/>
<accession>A0A1J7C4J9</accession>
<feature type="compositionally biased region" description="Low complexity" evidence="2">
    <location>
        <begin position="72"/>
        <end position="82"/>
    </location>
</feature>
<dbReference type="SUPFAM" id="SSF49879">
    <property type="entry name" value="SMAD/FHA domain"/>
    <property type="match status" value="1"/>
</dbReference>
<dbReference type="CDD" id="cd00060">
    <property type="entry name" value="FHA"/>
    <property type="match status" value="1"/>
</dbReference>
<evidence type="ECO:0000256" key="1">
    <source>
        <dbReference type="ARBA" id="ARBA00022553"/>
    </source>
</evidence>
<sequence>MPICPDGHDSSTEDWCSFCGKQMAPAAASAMTGGSPSAAPAASLPHCTNCGAALPGGAQFCEECGHNQALPPSGGPVMSGGPQPAPPITGGMAPTSPAPAPTPMTPYPTPEVPPSMPNSGPVSGPVSGAPVSGPVSGGPVSGPSTGPAPAPTAFPTEGTSHSVSSRPAAANGDWQLTPPTPPTSGTWMAIVTADRDYFQQMMARSGPDAQGLFFPPYCPERRIPLRGPRMRIGRRSARTGAIPEIDLATSPEDPGVSHRHALLEEQPDGSWTVTDTGAVNGTTLNGSPDPIVADQPIVLKNGDRIHIGAWTTITLRQL</sequence>
<dbReference type="EMBL" id="MLCF01000091">
    <property type="protein sequence ID" value="OIV36488.1"/>
    <property type="molecule type" value="Genomic_DNA"/>
</dbReference>
<feature type="domain" description="FHA" evidence="3">
    <location>
        <begin position="230"/>
        <end position="289"/>
    </location>
</feature>
<feature type="compositionally biased region" description="Pro residues" evidence="2">
    <location>
        <begin position="96"/>
        <end position="116"/>
    </location>
</feature>
<evidence type="ECO:0000256" key="2">
    <source>
        <dbReference type="SAM" id="MobiDB-lite"/>
    </source>
</evidence>
<keyword evidence="1" id="KW-0597">Phosphoprotein</keyword>
<dbReference type="InterPro" id="IPR000253">
    <property type="entry name" value="FHA_dom"/>
</dbReference>
<name>A0A1J7C4J9_9ACTN</name>
<gene>
    <name evidence="4" type="ORF">BIV57_16110</name>
</gene>
<evidence type="ECO:0000313" key="4">
    <source>
        <dbReference type="EMBL" id="OIV36488.1"/>
    </source>
</evidence>
<dbReference type="STRING" id="1428644.BIV57_16110"/>
<proteinExistence type="predicted"/>
<dbReference type="InterPro" id="IPR008984">
    <property type="entry name" value="SMAD_FHA_dom_sf"/>
</dbReference>
<feature type="region of interest" description="Disordered" evidence="2">
    <location>
        <begin position="72"/>
        <end position="183"/>
    </location>
</feature>